<proteinExistence type="predicted"/>
<feature type="transmembrane region" description="Helical" evidence="6">
    <location>
        <begin position="434"/>
        <end position="451"/>
    </location>
</feature>
<comment type="subcellular location">
    <subcellularLocation>
        <location evidence="1">Cell membrane</location>
        <topology evidence="1">Multi-pass membrane protein</topology>
    </subcellularLocation>
</comment>
<comment type="caution">
    <text evidence="7">The sequence shown here is derived from an EMBL/GenBank/DDBJ whole genome shotgun (WGS) entry which is preliminary data.</text>
</comment>
<feature type="transmembrane region" description="Helical" evidence="6">
    <location>
        <begin position="44"/>
        <end position="67"/>
    </location>
</feature>
<gene>
    <name evidence="7" type="ORF">ACFOUT_08225</name>
</gene>
<dbReference type="InterPro" id="IPR002797">
    <property type="entry name" value="Polysacc_synth"/>
</dbReference>
<sequence length="488" mass="55136">MNPLKKLFKQTAIYGLATVLPRMMSFLLLPLYTGVLNTSGYGEVSIIFAWFAIFNVLLAYGMETAFFRFYNGKDAKAKVVTTSLLSIVGSTLLFVVLALTLQVFMASATGIDAEYIRYTIFIIALDALVIIPFAWLRANERPMRYAIIKILNVGVNLGLNIFFLLVLPSMVENNPDSSFAALYKENFEVSYIFISNLIASGLTLLLMANLYIRKDYVFDTDLWKRMMKYAWPVLVAGIAFTINEVFDRILLENLLPEDIAKSEVGKYSACYKLGLFMTLFATAFRMGIEPFFFSHAGTENPQRAYAQITNYFVVLGSIILLAVIVFADILKELFVQNEEYWDAMAIVPPIILASFFLGIYHNLSVWYKVTDRTRYGAFISLAGALVTIGVNILFIPSIGYMASAIATLLAYGTMMALSYYLGKSRYPVPYNFRKITFYLGVSILFSVLSFYVFDRNLIIGILLLVLFLGLVYKMENDKLRQIFLKKAA</sequence>
<feature type="transmembrane region" description="Helical" evidence="6">
    <location>
        <begin position="400"/>
        <end position="422"/>
    </location>
</feature>
<dbReference type="PANTHER" id="PTHR30250">
    <property type="entry name" value="PST FAMILY PREDICTED COLANIC ACID TRANSPORTER"/>
    <property type="match status" value="1"/>
</dbReference>
<feature type="transmembrane region" description="Helical" evidence="6">
    <location>
        <begin position="375"/>
        <end position="394"/>
    </location>
</feature>
<keyword evidence="5 6" id="KW-0472">Membrane</keyword>
<organism evidence="7 8">
    <name type="scientific">Euzebyella saccharophila</name>
    <dbReference type="NCBI Taxonomy" id="679664"/>
    <lineage>
        <taxon>Bacteria</taxon>
        <taxon>Pseudomonadati</taxon>
        <taxon>Bacteroidota</taxon>
        <taxon>Flavobacteriia</taxon>
        <taxon>Flavobacteriales</taxon>
        <taxon>Flavobacteriaceae</taxon>
        <taxon>Euzebyella</taxon>
    </lineage>
</organism>
<evidence type="ECO:0000256" key="1">
    <source>
        <dbReference type="ARBA" id="ARBA00004651"/>
    </source>
</evidence>
<feature type="transmembrane region" description="Helical" evidence="6">
    <location>
        <begin position="191"/>
        <end position="212"/>
    </location>
</feature>
<dbReference type="EMBL" id="JBHSAW010000004">
    <property type="protein sequence ID" value="MFC4095857.1"/>
    <property type="molecule type" value="Genomic_DNA"/>
</dbReference>
<feature type="transmembrane region" description="Helical" evidence="6">
    <location>
        <begin position="271"/>
        <end position="288"/>
    </location>
</feature>
<reference evidence="8" key="1">
    <citation type="journal article" date="2019" name="Int. J. Syst. Evol. Microbiol.">
        <title>The Global Catalogue of Microorganisms (GCM) 10K type strain sequencing project: providing services to taxonomists for standard genome sequencing and annotation.</title>
        <authorList>
            <consortium name="The Broad Institute Genomics Platform"/>
            <consortium name="The Broad Institute Genome Sequencing Center for Infectious Disease"/>
            <person name="Wu L."/>
            <person name="Ma J."/>
        </authorList>
    </citation>
    <scope>NUCLEOTIDE SEQUENCE [LARGE SCALE GENOMIC DNA]</scope>
    <source>
        <strain evidence="8">CECT 7477</strain>
    </source>
</reference>
<evidence type="ECO:0000256" key="6">
    <source>
        <dbReference type="SAM" id="Phobius"/>
    </source>
</evidence>
<feature type="transmembrane region" description="Helical" evidence="6">
    <location>
        <begin position="457"/>
        <end position="474"/>
    </location>
</feature>
<evidence type="ECO:0000256" key="5">
    <source>
        <dbReference type="ARBA" id="ARBA00023136"/>
    </source>
</evidence>
<feature type="transmembrane region" description="Helical" evidence="6">
    <location>
        <begin position="115"/>
        <end position="138"/>
    </location>
</feature>
<protein>
    <submittedName>
        <fullName evidence="7">Lipopolysaccharide biosynthesis protein</fullName>
    </submittedName>
</protein>
<feature type="transmembrane region" description="Helical" evidence="6">
    <location>
        <begin position="308"/>
        <end position="329"/>
    </location>
</feature>
<evidence type="ECO:0000313" key="7">
    <source>
        <dbReference type="EMBL" id="MFC4095857.1"/>
    </source>
</evidence>
<dbReference type="Pfam" id="PF01943">
    <property type="entry name" value="Polysacc_synt"/>
    <property type="match status" value="1"/>
</dbReference>
<name>A0ABV8JS52_9FLAO</name>
<feature type="transmembrane region" description="Helical" evidence="6">
    <location>
        <begin position="233"/>
        <end position="251"/>
    </location>
</feature>
<feature type="transmembrane region" description="Helical" evidence="6">
    <location>
        <begin position="79"/>
        <end position="103"/>
    </location>
</feature>
<feature type="transmembrane region" description="Helical" evidence="6">
    <location>
        <begin position="12"/>
        <end position="32"/>
    </location>
</feature>
<feature type="transmembrane region" description="Helical" evidence="6">
    <location>
        <begin position="341"/>
        <end position="363"/>
    </location>
</feature>
<keyword evidence="4 6" id="KW-1133">Transmembrane helix</keyword>
<dbReference type="PANTHER" id="PTHR30250:SF11">
    <property type="entry name" value="O-ANTIGEN TRANSPORTER-RELATED"/>
    <property type="match status" value="1"/>
</dbReference>
<evidence type="ECO:0000256" key="3">
    <source>
        <dbReference type="ARBA" id="ARBA00022692"/>
    </source>
</evidence>
<keyword evidence="8" id="KW-1185">Reference proteome</keyword>
<dbReference type="Proteomes" id="UP001595814">
    <property type="component" value="Unassembled WGS sequence"/>
</dbReference>
<evidence type="ECO:0000256" key="4">
    <source>
        <dbReference type="ARBA" id="ARBA00022989"/>
    </source>
</evidence>
<evidence type="ECO:0000313" key="8">
    <source>
        <dbReference type="Proteomes" id="UP001595814"/>
    </source>
</evidence>
<keyword evidence="3 6" id="KW-0812">Transmembrane</keyword>
<dbReference type="InterPro" id="IPR050833">
    <property type="entry name" value="Poly_Biosynth_Transport"/>
</dbReference>
<dbReference type="RefSeq" id="WP_192460500.1">
    <property type="nucleotide sequence ID" value="NZ_JACYFJ010000001.1"/>
</dbReference>
<evidence type="ECO:0000256" key="2">
    <source>
        <dbReference type="ARBA" id="ARBA00022475"/>
    </source>
</evidence>
<accession>A0ABV8JS52</accession>
<feature type="transmembrane region" description="Helical" evidence="6">
    <location>
        <begin position="150"/>
        <end position="171"/>
    </location>
</feature>
<keyword evidence="2" id="KW-1003">Cell membrane</keyword>